<protein>
    <submittedName>
        <fullName evidence="2">Uncharacterized protein</fullName>
    </submittedName>
</protein>
<evidence type="ECO:0000256" key="1">
    <source>
        <dbReference type="SAM" id="SignalP"/>
    </source>
</evidence>
<keyword evidence="3" id="KW-1185">Reference proteome</keyword>
<evidence type="ECO:0000313" key="3">
    <source>
        <dbReference type="Proteomes" id="UP000799753"/>
    </source>
</evidence>
<dbReference type="Proteomes" id="UP000799753">
    <property type="component" value="Unassembled WGS sequence"/>
</dbReference>
<gene>
    <name evidence="2" type="ORF">P280DRAFT_466696</name>
</gene>
<feature type="non-terminal residue" evidence="2">
    <location>
        <position position="241"/>
    </location>
</feature>
<reference evidence="2" key="1">
    <citation type="journal article" date="2020" name="Stud. Mycol.">
        <title>101 Dothideomycetes genomes: a test case for predicting lifestyles and emergence of pathogens.</title>
        <authorList>
            <person name="Haridas S."/>
            <person name="Albert R."/>
            <person name="Binder M."/>
            <person name="Bloem J."/>
            <person name="Labutti K."/>
            <person name="Salamov A."/>
            <person name="Andreopoulos B."/>
            <person name="Baker S."/>
            <person name="Barry K."/>
            <person name="Bills G."/>
            <person name="Bluhm B."/>
            <person name="Cannon C."/>
            <person name="Castanera R."/>
            <person name="Culley D."/>
            <person name="Daum C."/>
            <person name="Ezra D."/>
            <person name="Gonzalez J."/>
            <person name="Henrissat B."/>
            <person name="Kuo A."/>
            <person name="Liang C."/>
            <person name="Lipzen A."/>
            <person name="Lutzoni F."/>
            <person name="Magnuson J."/>
            <person name="Mondo S."/>
            <person name="Nolan M."/>
            <person name="Ohm R."/>
            <person name="Pangilinan J."/>
            <person name="Park H.-J."/>
            <person name="Ramirez L."/>
            <person name="Alfaro M."/>
            <person name="Sun H."/>
            <person name="Tritt A."/>
            <person name="Yoshinaga Y."/>
            <person name="Zwiers L.-H."/>
            <person name="Turgeon B."/>
            <person name="Goodwin S."/>
            <person name="Spatafora J."/>
            <person name="Crous P."/>
            <person name="Grigoriev I."/>
        </authorList>
    </citation>
    <scope>NUCLEOTIDE SEQUENCE</scope>
    <source>
        <strain evidence="2">CBS 473.64</strain>
    </source>
</reference>
<accession>A0A6A6SC50</accession>
<dbReference type="EMBL" id="MU006779">
    <property type="protein sequence ID" value="KAF2643988.1"/>
    <property type="molecule type" value="Genomic_DNA"/>
</dbReference>
<name>A0A6A6SC50_9PLEO</name>
<feature type="signal peptide" evidence="1">
    <location>
        <begin position="1"/>
        <end position="21"/>
    </location>
</feature>
<feature type="chain" id="PRO_5025631619" evidence="1">
    <location>
        <begin position="22"/>
        <end position="241"/>
    </location>
</feature>
<evidence type="ECO:0000313" key="2">
    <source>
        <dbReference type="EMBL" id="KAF2643988.1"/>
    </source>
</evidence>
<proteinExistence type="predicted"/>
<keyword evidence="1" id="KW-0732">Signal</keyword>
<organism evidence="2 3">
    <name type="scientific">Massarina eburnea CBS 473.64</name>
    <dbReference type="NCBI Taxonomy" id="1395130"/>
    <lineage>
        <taxon>Eukaryota</taxon>
        <taxon>Fungi</taxon>
        <taxon>Dikarya</taxon>
        <taxon>Ascomycota</taxon>
        <taxon>Pezizomycotina</taxon>
        <taxon>Dothideomycetes</taxon>
        <taxon>Pleosporomycetidae</taxon>
        <taxon>Pleosporales</taxon>
        <taxon>Massarineae</taxon>
        <taxon>Massarinaceae</taxon>
        <taxon>Massarina</taxon>
    </lineage>
</organism>
<dbReference type="AlphaFoldDB" id="A0A6A6SC50"/>
<dbReference type="OrthoDB" id="3791536at2759"/>
<sequence length="241" mass="26194">MIVLRLARIAAAAMLVGLGRSAKGDVAAIAPEITVVEEGYGVVVKMPCVGCPFLYQDTSLGEDAEWRERSDGNSLLLNISLPYDSAHITINNAPLYSGRQNLPLIYANQVLSDLSTSSLTEIIASGQLEATNQLTTSGGGSFGLSYRQTLQDVTTSQGASGLEVKVFHFDVFGLYSDLTTPPTKYPMDRKEQKILEILLLQRPLLSAADPAPTYEILSAKLIPRPHARPATQRTMHFLSWD</sequence>